<feature type="transmembrane region" description="Helical" evidence="1">
    <location>
        <begin position="390"/>
        <end position="411"/>
    </location>
</feature>
<keyword evidence="1" id="KW-0812">Transmembrane</keyword>
<evidence type="ECO:0000313" key="2">
    <source>
        <dbReference type="EMBL" id="QJR36090.1"/>
    </source>
</evidence>
<feature type="transmembrane region" description="Helical" evidence="1">
    <location>
        <begin position="981"/>
        <end position="1007"/>
    </location>
</feature>
<evidence type="ECO:0000256" key="1">
    <source>
        <dbReference type="SAM" id="Phobius"/>
    </source>
</evidence>
<dbReference type="KEGG" id="ggr:HKW67_11520"/>
<dbReference type="GO" id="GO:0042910">
    <property type="term" value="F:xenobiotic transmembrane transporter activity"/>
    <property type="evidence" value="ECO:0007669"/>
    <property type="project" value="TreeGrafter"/>
</dbReference>
<evidence type="ECO:0000313" key="3">
    <source>
        <dbReference type="Proteomes" id="UP000500938"/>
    </source>
</evidence>
<dbReference type="PRINTS" id="PR00702">
    <property type="entry name" value="ACRIFLAVINRP"/>
</dbReference>
<dbReference type="SUPFAM" id="SSF82693">
    <property type="entry name" value="Multidrug efflux transporter AcrB pore domain, PN1, PN2, PC1 and PC2 subdomains"/>
    <property type="match status" value="2"/>
</dbReference>
<accession>A0A6M4IN25</accession>
<protein>
    <submittedName>
        <fullName evidence="2">Efflux RND transporter permease subunit</fullName>
    </submittedName>
</protein>
<dbReference type="Pfam" id="PF00873">
    <property type="entry name" value="ACR_tran"/>
    <property type="match status" value="1"/>
</dbReference>
<dbReference type="InterPro" id="IPR001036">
    <property type="entry name" value="Acrflvin-R"/>
</dbReference>
<dbReference type="Gene3D" id="3.30.70.1320">
    <property type="entry name" value="Multidrug efflux transporter AcrB pore domain like"/>
    <property type="match status" value="1"/>
</dbReference>
<reference evidence="2 3" key="1">
    <citation type="submission" date="2020-05" db="EMBL/GenBank/DDBJ databases">
        <title>Complete genome sequence of Gemmatimonas greenlandica TET16.</title>
        <authorList>
            <person name="Zeng Y."/>
        </authorList>
    </citation>
    <scope>NUCLEOTIDE SEQUENCE [LARGE SCALE GENOMIC DNA]</scope>
    <source>
        <strain evidence="2 3">TET16</strain>
    </source>
</reference>
<dbReference type="SUPFAM" id="SSF82714">
    <property type="entry name" value="Multidrug efflux transporter AcrB TolC docking domain, DN and DC subdomains"/>
    <property type="match status" value="2"/>
</dbReference>
<feature type="transmembrane region" description="Helical" evidence="1">
    <location>
        <begin position="946"/>
        <end position="969"/>
    </location>
</feature>
<keyword evidence="3" id="KW-1185">Reference proteome</keyword>
<dbReference type="Proteomes" id="UP000500938">
    <property type="component" value="Chromosome"/>
</dbReference>
<dbReference type="InterPro" id="IPR027463">
    <property type="entry name" value="AcrB_DN_DC_subdom"/>
</dbReference>
<dbReference type="AlphaFoldDB" id="A0A6M4IN25"/>
<feature type="transmembrane region" description="Helical" evidence="1">
    <location>
        <begin position="907"/>
        <end position="926"/>
    </location>
</feature>
<dbReference type="Gene3D" id="3.30.70.1430">
    <property type="entry name" value="Multidrug efflux transporter AcrB pore domain"/>
    <property type="match status" value="2"/>
</dbReference>
<feature type="transmembrane region" description="Helical" evidence="1">
    <location>
        <begin position="338"/>
        <end position="357"/>
    </location>
</feature>
<dbReference type="RefSeq" id="WP_171225523.1">
    <property type="nucleotide sequence ID" value="NZ_CP053085.1"/>
</dbReference>
<organism evidence="2 3">
    <name type="scientific">Gemmatimonas groenlandica</name>
    <dbReference type="NCBI Taxonomy" id="2732249"/>
    <lineage>
        <taxon>Bacteria</taxon>
        <taxon>Pseudomonadati</taxon>
        <taxon>Gemmatimonadota</taxon>
        <taxon>Gemmatimonadia</taxon>
        <taxon>Gemmatimonadales</taxon>
        <taxon>Gemmatimonadaceae</taxon>
        <taxon>Gemmatimonas</taxon>
    </lineage>
</organism>
<dbReference type="PANTHER" id="PTHR32063:SF0">
    <property type="entry name" value="SWARMING MOTILITY PROTEIN SWRC"/>
    <property type="match status" value="1"/>
</dbReference>
<proteinExistence type="predicted"/>
<feature type="transmembrane region" description="Helical" evidence="1">
    <location>
        <begin position="511"/>
        <end position="533"/>
    </location>
</feature>
<dbReference type="PANTHER" id="PTHR32063">
    <property type="match status" value="1"/>
</dbReference>
<feature type="transmembrane region" description="Helical" evidence="1">
    <location>
        <begin position="364"/>
        <end position="384"/>
    </location>
</feature>
<dbReference type="Gene3D" id="3.30.2090.10">
    <property type="entry name" value="Multidrug efflux transporter AcrB TolC docking domain, DN and DC subdomains"/>
    <property type="match status" value="2"/>
</dbReference>
<dbReference type="SUPFAM" id="SSF82866">
    <property type="entry name" value="Multidrug efflux transporter AcrB transmembrane domain"/>
    <property type="match status" value="2"/>
</dbReference>
<dbReference type="GO" id="GO:0005886">
    <property type="term" value="C:plasma membrane"/>
    <property type="evidence" value="ECO:0007669"/>
    <property type="project" value="TreeGrafter"/>
</dbReference>
<dbReference type="Gene3D" id="3.30.70.1440">
    <property type="entry name" value="Multidrug efflux transporter AcrB pore domain"/>
    <property type="match status" value="1"/>
</dbReference>
<keyword evidence="1" id="KW-0472">Membrane</keyword>
<feature type="transmembrane region" description="Helical" evidence="1">
    <location>
        <begin position="875"/>
        <end position="895"/>
    </location>
</feature>
<feature type="transmembrane region" description="Helical" evidence="1">
    <location>
        <begin position="431"/>
        <end position="451"/>
    </location>
</feature>
<name>A0A6M4IN25_9BACT</name>
<dbReference type="Gene3D" id="1.20.1640.10">
    <property type="entry name" value="Multidrug efflux transporter AcrB transmembrane domain"/>
    <property type="match status" value="2"/>
</dbReference>
<feature type="transmembrane region" description="Helical" evidence="1">
    <location>
        <begin position="463"/>
        <end position="490"/>
    </location>
</feature>
<gene>
    <name evidence="2" type="ORF">HKW67_11520</name>
</gene>
<keyword evidence="1" id="KW-1133">Transmembrane helix</keyword>
<sequence>MIRFATHRPAVVWAICVALLLAGAIAFTRLPLATRTTVELPRLSVFASWPGASPEVIETYLTSPVEAAIQGVRGVRRVSSNSNDDYAMLTVELEARADVQMARLAILERLELLRADLPPGASPPTVANYVPEGLEEAPLMSLSVFGPYTSGTLQKLLEERVSPRLGSIPGVAGVQVRGGTDMGVSVSYDPVQLRRIGISPQRLSEAIAGARMVQALGALDRGSDPTHATSQNVVLRDQPKALEDLQALPVRGPGARVFKLGELATVRAEEDARGRFFRIDGAPAVAVEISRHPGADAIKTAAALRAAIKDLEPNMPPAVRLRINNDESEDLKEELDDLALRSTIAFGCVLLVLAFTLRRWRAVAVVMGTTAVAIAATALSLYLFNIPANLLTLAGLGMGVGILVQNGLVVVERLGTEPDTPDGRARATQRIMPAIIGSTLTTAVVLFPFLYLQGDTRAAFVPFAAAFVFALGWSVFTALLVVPALGKGVAAQNAAWPRLRRLYARVLIRLLRWRAVTMVASVAVLAVLTWGFVEKVPRSSFGGFGERRTSLSVGLSFPRGSDPGTLDRGMAEFERLVVGRPEIEQVRAAARSGTSAQMSVLFTRAGGLTAVPLELQELLTQRAVLIGGASVSVVGDGPGFSSGGGGSSFATFRIQVRGYSYDGVGRVADDLKSRLERITRVREVRITSGGYFGGERGYQVTLEPDRAALTRYGLNASLLTGAIAREVRGPVGRQLLEIGGDELPVTVKAAGARDRSLEELQEAIVPTLTGAPVRIGDVAIVDAREALSTIVREDQQYIRQVSYDFRGPAKLARRTHTAFIKSLAAPAGYSIIDLTDGSPFDRDESEKGLYLVFAIGVVLVVLSVALVFDSMWGAAQVFLSLPLAIGGVVAAFWFLKTAFTREAAVGVILVIGLAVNQAILLADAALEKRRALREAGLDARLHAGQVLHAAIDRAGMILIVTLAAMASLIPLSVGTDATRLFGAIALATAGGTVAGTLGVMFVMPALLVGRRVRRTRAVVPAASL</sequence>
<dbReference type="EMBL" id="CP053085">
    <property type="protein sequence ID" value="QJR36090.1"/>
    <property type="molecule type" value="Genomic_DNA"/>
</dbReference>
<feature type="transmembrane region" description="Helical" evidence="1">
    <location>
        <begin position="848"/>
        <end position="868"/>
    </location>
</feature>